<dbReference type="GO" id="GO:0003682">
    <property type="term" value="F:chromatin binding"/>
    <property type="evidence" value="ECO:0007669"/>
    <property type="project" value="TreeGrafter"/>
</dbReference>
<dbReference type="GO" id="GO:0006368">
    <property type="term" value="P:transcription elongation by RNA polymerase II"/>
    <property type="evidence" value="ECO:0007669"/>
    <property type="project" value="InterPro"/>
</dbReference>
<dbReference type="Proteomes" id="UP000008141">
    <property type="component" value="Unassembled WGS sequence"/>
</dbReference>
<accession>E1ZMN4</accession>
<dbReference type="EMBL" id="GL433854">
    <property type="protein sequence ID" value="EFN52725.1"/>
    <property type="molecule type" value="Genomic_DNA"/>
</dbReference>
<dbReference type="STRING" id="554065.E1ZMN4"/>
<dbReference type="PANTHER" id="PTHR23188:SF12">
    <property type="entry name" value="RNA POLYMERASE II-ASSOCIATED FACTOR 1 HOMOLOG"/>
    <property type="match status" value="1"/>
</dbReference>
<feature type="compositionally biased region" description="Low complexity" evidence="4">
    <location>
        <begin position="386"/>
        <end position="405"/>
    </location>
</feature>
<name>E1ZMN4_CHLVA</name>
<proteinExistence type="inferred from homology"/>
<feature type="region of interest" description="Disordered" evidence="4">
    <location>
        <begin position="1"/>
        <end position="25"/>
    </location>
</feature>
<feature type="region of interest" description="Disordered" evidence="4">
    <location>
        <begin position="376"/>
        <end position="470"/>
    </location>
</feature>
<dbReference type="InterPro" id="IPR007133">
    <property type="entry name" value="RNA_pol_II-assoc_Paf1"/>
</dbReference>
<feature type="compositionally biased region" description="Basic and acidic residues" evidence="4">
    <location>
        <begin position="1"/>
        <end position="16"/>
    </location>
</feature>
<comment type="subcellular location">
    <subcellularLocation>
        <location evidence="1">Nucleus</location>
    </subcellularLocation>
</comment>
<evidence type="ECO:0008006" key="7">
    <source>
        <dbReference type="Google" id="ProtNLM"/>
    </source>
</evidence>
<keyword evidence="6" id="KW-1185">Reference proteome</keyword>
<gene>
    <name evidence="5" type="ORF">CHLNCDRAFT_138263</name>
</gene>
<evidence type="ECO:0000256" key="3">
    <source>
        <dbReference type="ARBA" id="ARBA00023242"/>
    </source>
</evidence>
<sequence>MADGDKDKKGPEKRGGPEWNVRISSNPNRLRRDTAFLCNIRFKNDLPEIPCDPKLLLPPYDRDQLAAFKLTELERDLRKDLMFEDDLGIPIHPWNIEQYSVPEVVPPLHPDDAALVESDEEAEPKKARLRGDAAELSWLLRTKYIAAEAGLKRGTGAPAKAAAAAATAAAAGAENEDPREERIRQIEAQFVGAKAPLAHGKDPSVVPLEVMPVFPDSLMEGRSCVLATFDNDPLADVDVVERMPAEQRARVPQAMQLKSFKPATGPQFVALLVPKKLPEAGDDELSASGGIPGPQLAREYHWVREYQPHPRLDEKSTTYLFRFAGDGTVQFHDLNTRLELRKRKRQAAAGEDDEGFMQPEMVVVRDPETGDWAEQREARERAQNGAAASSEEYGQQQQQEQQEQQQQEEEDGGGGAGAGAGGGGSDAEMADAGGDGQGGSRERQGEEEYGGRADANAALRDVFGDDDDDI</sequence>
<dbReference type="Pfam" id="PF03985">
    <property type="entry name" value="Paf1"/>
    <property type="match status" value="1"/>
</dbReference>
<dbReference type="GO" id="GO:0016593">
    <property type="term" value="C:Cdc73/Paf1 complex"/>
    <property type="evidence" value="ECO:0007669"/>
    <property type="project" value="InterPro"/>
</dbReference>
<reference evidence="5 6" key="1">
    <citation type="journal article" date="2010" name="Plant Cell">
        <title>The Chlorella variabilis NC64A genome reveals adaptation to photosymbiosis, coevolution with viruses, and cryptic sex.</title>
        <authorList>
            <person name="Blanc G."/>
            <person name="Duncan G."/>
            <person name="Agarkova I."/>
            <person name="Borodovsky M."/>
            <person name="Gurnon J."/>
            <person name="Kuo A."/>
            <person name="Lindquist E."/>
            <person name="Lucas S."/>
            <person name="Pangilinan J."/>
            <person name="Polle J."/>
            <person name="Salamov A."/>
            <person name="Terry A."/>
            <person name="Yamada T."/>
            <person name="Dunigan D.D."/>
            <person name="Grigoriev I.V."/>
            <person name="Claverie J.M."/>
            <person name="Van Etten J.L."/>
        </authorList>
    </citation>
    <scope>NUCLEOTIDE SEQUENCE [LARGE SCALE GENOMIC DNA]</scope>
    <source>
        <strain evidence="5 6">NC64A</strain>
    </source>
</reference>
<evidence type="ECO:0000256" key="4">
    <source>
        <dbReference type="SAM" id="MobiDB-lite"/>
    </source>
</evidence>
<dbReference type="AlphaFoldDB" id="E1ZMN4"/>
<protein>
    <recommendedName>
        <fullName evidence="7">RNA polymerase II-associated factor 1 homolog</fullName>
    </recommendedName>
</protein>
<organism evidence="6">
    <name type="scientific">Chlorella variabilis</name>
    <name type="common">Green alga</name>
    <dbReference type="NCBI Taxonomy" id="554065"/>
    <lineage>
        <taxon>Eukaryota</taxon>
        <taxon>Viridiplantae</taxon>
        <taxon>Chlorophyta</taxon>
        <taxon>core chlorophytes</taxon>
        <taxon>Trebouxiophyceae</taxon>
        <taxon>Chlorellales</taxon>
        <taxon>Chlorellaceae</taxon>
        <taxon>Chlorella clade</taxon>
        <taxon>Chlorella</taxon>
    </lineage>
</organism>
<evidence type="ECO:0000313" key="6">
    <source>
        <dbReference type="Proteomes" id="UP000008141"/>
    </source>
</evidence>
<dbReference type="RefSeq" id="XP_005844827.1">
    <property type="nucleotide sequence ID" value="XM_005844765.1"/>
</dbReference>
<dbReference type="KEGG" id="cvr:CHLNCDRAFT_138263"/>
<dbReference type="OMA" id="YQADPMS"/>
<dbReference type="FunCoup" id="E1ZMN4">
    <property type="interactions" value="1639"/>
</dbReference>
<dbReference type="OrthoDB" id="10260285at2759"/>
<keyword evidence="3" id="KW-0539">Nucleus</keyword>
<dbReference type="InParanoid" id="E1ZMN4"/>
<evidence type="ECO:0000256" key="2">
    <source>
        <dbReference type="ARBA" id="ARBA00007560"/>
    </source>
</evidence>
<evidence type="ECO:0000256" key="1">
    <source>
        <dbReference type="ARBA" id="ARBA00004123"/>
    </source>
</evidence>
<dbReference type="eggNOG" id="KOG2478">
    <property type="taxonomic scope" value="Eukaryota"/>
</dbReference>
<dbReference type="PANTHER" id="PTHR23188">
    <property type="entry name" value="RNA POLYMERASE II-ASSOCIATED FACTOR 1 HOMOLOG"/>
    <property type="match status" value="1"/>
</dbReference>
<feature type="compositionally biased region" description="Gly residues" evidence="4">
    <location>
        <begin position="413"/>
        <end position="425"/>
    </location>
</feature>
<feature type="compositionally biased region" description="Basic and acidic residues" evidence="4">
    <location>
        <begin position="440"/>
        <end position="451"/>
    </location>
</feature>
<evidence type="ECO:0000313" key="5">
    <source>
        <dbReference type="EMBL" id="EFN52725.1"/>
    </source>
</evidence>
<comment type="similarity">
    <text evidence="2">Belongs to the PAF1 family.</text>
</comment>
<dbReference type="GO" id="GO:0000993">
    <property type="term" value="F:RNA polymerase II complex binding"/>
    <property type="evidence" value="ECO:0007669"/>
    <property type="project" value="TreeGrafter"/>
</dbReference>
<dbReference type="GeneID" id="17352305"/>